<comment type="similarity">
    <text evidence="1">Belongs to the LovG family.</text>
</comment>
<dbReference type="GO" id="GO:0044550">
    <property type="term" value="P:secondary metabolite biosynthetic process"/>
    <property type="evidence" value="ECO:0007669"/>
    <property type="project" value="TreeGrafter"/>
</dbReference>
<dbReference type="EMBL" id="CAJVRL010000087">
    <property type="protein sequence ID" value="CAG8959031.1"/>
    <property type="molecule type" value="Genomic_DNA"/>
</dbReference>
<dbReference type="InterPro" id="IPR005645">
    <property type="entry name" value="FSH-like_dom"/>
</dbReference>
<dbReference type="PANTHER" id="PTHR48070:SF3">
    <property type="entry name" value="ESTERASE DBAE-RELATED"/>
    <property type="match status" value="1"/>
</dbReference>
<protein>
    <recommendedName>
        <fullName evidence="3">Serine hydrolase domain-containing protein</fullName>
    </recommendedName>
</protein>
<dbReference type="PANTHER" id="PTHR48070">
    <property type="entry name" value="ESTERASE OVCA2"/>
    <property type="match status" value="1"/>
</dbReference>
<evidence type="ECO:0000313" key="5">
    <source>
        <dbReference type="Proteomes" id="UP000696280"/>
    </source>
</evidence>
<organism evidence="4 5">
    <name type="scientific">Hymenoscyphus fraxineus</name>
    <dbReference type="NCBI Taxonomy" id="746836"/>
    <lineage>
        <taxon>Eukaryota</taxon>
        <taxon>Fungi</taxon>
        <taxon>Dikarya</taxon>
        <taxon>Ascomycota</taxon>
        <taxon>Pezizomycotina</taxon>
        <taxon>Leotiomycetes</taxon>
        <taxon>Helotiales</taxon>
        <taxon>Helotiaceae</taxon>
        <taxon>Hymenoscyphus</taxon>
    </lineage>
</organism>
<reference evidence="4" key="1">
    <citation type="submission" date="2021-07" db="EMBL/GenBank/DDBJ databases">
        <authorList>
            <person name="Durling M."/>
        </authorList>
    </citation>
    <scope>NUCLEOTIDE SEQUENCE</scope>
</reference>
<comment type="caution">
    <text evidence="4">The sequence shown here is derived from an EMBL/GenBank/DDBJ whole genome shotgun (WGS) entry which is preliminary data.</text>
</comment>
<evidence type="ECO:0000313" key="4">
    <source>
        <dbReference type="EMBL" id="CAG8959031.1"/>
    </source>
</evidence>
<keyword evidence="2" id="KW-0378">Hydrolase</keyword>
<evidence type="ECO:0000256" key="1">
    <source>
        <dbReference type="ARBA" id="ARBA00005863"/>
    </source>
</evidence>
<gene>
    <name evidence="4" type="ORF">HYFRA_00012191</name>
</gene>
<dbReference type="InterPro" id="IPR050593">
    <property type="entry name" value="LovG"/>
</dbReference>
<accession>A0A9N9PTD7</accession>
<dbReference type="InterPro" id="IPR029058">
    <property type="entry name" value="AB_hydrolase_fold"/>
</dbReference>
<name>A0A9N9PTD7_9HELO</name>
<evidence type="ECO:0000256" key="2">
    <source>
        <dbReference type="ARBA" id="ARBA00022801"/>
    </source>
</evidence>
<dbReference type="OrthoDB" id="414698at2759"/>
<keyword evidence="5" id="KW-1185">Reference proteome</keyword>
<dbReference type="Gene3D" id="3.40.50.1820">
    <property type="entry name" value="alpha/beta hydrolase"/>
    <property type="match status" value="1"/>
</dbReference>
<proteinExistence type="inferred from homology"/>
<dbReference type="AlphaFoldDB" id="A0A9N9PTD7"/>
<dbReference type="Proteomes" id="UP000696280">
    <property type="component" value="Unassembled WGS sequence"/>
</dbReference>
<dbReference type="GO" id="GO:0005634">
    <property type="term" value="C:nucleus"/>
    <property type="evidence" value="ECO:0007669"/>
    <property type="project" value="TreeGrafter"/>
</dbReference>
<dbReference type="SUPFAM" id="SSF53474">
    <property type="entry name" value="alpha/beta-Hydrolases"/>
    <property type="match status" value="1"/>
</dbReference>
<dbReference type="GO" id="GO:0005737">
    <property type="term" value="C:cytoplasm"/>
    <property type="evidence" value="ECO:0007669"/>
    <property type="project" value="TreeGrafter"/>
</dbReference>
<feature type="domain" description="Serine hydrolase" evidence="3">
    <location>
        <begin position="25"/>
        <end position="223"/>
    </location>
</feature>
<dbReference type="GO" id="GO:0016787">
    <property type="term" value="F:hydrolase activity"/>
    <property type="evidence" value="ECO:0007669"/>
    <property type="project" value="UniProtKB-KW"/>
</dbReference>
<evidence type="ECO:0000259" key="3">
    <source>
        <dbReference type="Pfam" id="PF03959"/>
    </source>
</evidence>
<dbReference type="Pfam" id="PF03959">
    <property type="entry name" value="FSH1"/>
    <property type="match status" value="1"/>
</dbReference>
<sequence length="240" mass="26272">MIFLPSYLKLGLTAGEPLETPLPVILCLHGGGSNATVFNIQSLRIQRLLSNTFTFVFLDGPSVTSAGAGVIPTFQGCDPYFRWFKGDRDINIMPSETRSQVSRALTYINSEPELGSVVAFLGFSQGGKLGAGLLWEQMLKGPESGWDFKFGIICNAISPPMTEIRGEDEGKRVQIPTLHVVGLEDEWRESSRSLFGGFFDGAKSKKVEFGVGHRLPTAENETKDVADEILRIWGEVKEGA</sequence>